<evidence type="ECO:0000313" key="5">
    <source>
        <dbReference type="Proteomes" id="UP001597469"/>
    </source>
</evidence>
<dbReference type="EMBL" id="JBHULN010000005">
    <property type="protein sequence ID" value="MFD2571060.1"/>
    <property type="molecule type" value="Genomic_DNA"/>
</dbReference>
<feature type="region of interest" description="Disordered" evidence="1">
    <location>
        <begin position="23"/>
        <end position="62"/>
    </location>
</feature>
<proteinExistence type="predicted"/>
<evidence type="ECO:0000313" key="4">
    <source>
        <dbReference type="EMBL" id="MFD2571060.1"/>
    </source>
</evidence>
<feature type="chain" id="PRO_5046991526" evidence="2">
    <location>
        <begin position="30"/>
        <end position="157"/>
    </location>
</feature>
<evidence type="ECO:0000256" key="1">
    <source>
        <dbReference type="SAM" id="MobiDB-lite"/>
    </source>
</evidence>
<dbReference type="SMART" id="SM00754">
    <property type="entry name" value="CHRD"/>
    <property type="match status" value="1"/>
</dbReference>
<keyword evidence="2" id="KW-0732">Signal</keyword>
<dbReference type="PROSITE" id="PS50933">
    <property type="entry name" value="CHRD"/>
    <property type="match status" value="1"/>
</dbReference>
<protein>
    <submittedName>
        <fullName evidence="4">CHRD domain-containing protein</fullName>
    </submittedName>
</protein>
<name>A0ABW5M260_9BACT</name>
<dbReference type="Pfam" id="PF07452">
    <property type="entry name" value="CHRD"/>
    <property type="match status" value="1"/>
</dbReference>
<reference evidence="5" key="1">
    <citation type="journal article" date="2019" name="Int. J. Syst. Evol. Microbiol.">
        <title>The Global Catalogue of Microorganisms (GCM) 10K type strain sequencing project: providing services to taxonomists for standard genome sequencing and annotation.</title>
        <authorList>
            <consortium name="The Broad Institute Genomics Platform"/>
            <consortium name="The Broad Institute Genome Sequencing Center for Infectious Disease"/>
            <person name="Wu L."/>
            <person name="Ma J."/>
        </authorList>
    </citation>
    <scope>NUCLEOTIDE SEQUENCE [LARGE SCALE GENOMIC DNA]</scope>
    <source>
        <strain evidence="5">KCTC 42805</strain>
    </source>
</reference>
<gene>
    <name evidence="4" type="ORF">ACFSUS_10475</name>
</gene>
<keyword evidence="5" id="KW-1185">Reference proteome</keyword>
<dbReference type="RefSeq" id="WP_381522267.1">
    <property type="nucleotide sequence ID" value="NZ_JBHULN010000005.1"/>
</dbReference>
<organism evidence="4 5">
    <name type="scientific">Spirosoma soli</name>
    <dbReference type="NCBI Taxonomy" id="1770529"/>
    <lineage>
        <taxon>Bacteria</taxon>
        <taxon>Pseudomonadati</taxon>
        <taxon>Bacteroidota</taxon>
        <taxon>Cytophagia</taxon>
        <taxon>Cytophagales</taxon>
        <taxon>Cytophagaceae</taxon>
        <taxon>Spirosoma</taxon>
    </lineage>
</organism>
<evidence type="ECO:0000259" key="3">
    <source>
        <dbReference type="PROSITE" id="PS50933"/>
    </source>
</evidence>
<dbReference type="Proteomes" id="UP001597469">
    <property type="component" value="Unassembled WGS sequence"/>
</dbReference>
<feature type="domain" description="CHRD" evidence="3">
    <location>
        <begin position="37"/>
        <end position="157"/>
    </location>
</feature>
<evidence type="ECO:0000256" key="2">
    <source>
        <dbReference type="SAM" id="SignalP"/>
    </source>
</evidence>
<sequence length="157" mass="16339">MIKPKKLVSVFLLAAAPLLLPACSSSSSSNPPTPDDPNDRFGAAMSGANEVPPVSTSATGNYTANYNRETRALSYTVTYQGLTPTMGHIHSVTAATAAGNNGPVSIGFTSLTSPIVGQTTLTQEQQDAMYAKRTYANLHTTANPGGEIRGNIAQIDP</sequence>
<dbReference type="InterPro" id="IPR010895">
    <property type="entry name" value="CHRD"/>
</dbReference>
<comment type="caution">
    <text evidence="4">The sequence shown here is derived from an EMBL/GenBank/DDBJ whole genome shotgun (WGS) entry which is preliminary data.</text>
</comment>
<accession>A0ABW5M260</accession>
<feature type="signal peptide" evidence="2">
    <location>
        <begin position="1"/>
        <end position="29"/>
    </location>
</feature>